<dbReference type="GO" id="GO:0005829">
    <property type="term" value="C:cytosol"/>
    <property type="evidence" value="ECO:0007669"/>
    <property type="project" value="TreeGrafter"/>
</dbReference>
<evidence type="ECO:0000313" key="2">
    <source>
        <dbReference type="EMBL" id="TMP84391.1"/>
    </source>
</evidence>
<dbReference type="InterPro" id="IPR020459">
    <property type="entry name" value="AMP-binding"/>
</dbReference>
<dbReference type="Proteomes" id="UP000305874">
    <property type="component" value="Unassembled WGS sequence"/>
</dbReference>
<gene>
    <name evidence="2" type="ORF">CWC05_19390</name>
</gene>
<dbReference type="PRINTS" id="PR00154">
    <property type="entry name" value="AMPBINDING"/>
</dbReference>
<dbReference type="GO" id="GO:0044550">
    <property type="term" value="P:secondary metabolite biosynthetic process"/>
    <property type="evidence" value="ECO:0007669"/>
    <property type="project" value="TreeGrafter"/>
</dbReference>
<reference evidence="3" key="2">
    <citation type="submission" date="2019-06" db="EMBL/GenBank/DDBJ databases">
        <title>Co-occurence of chitin degradation, pigmentation and bioactivity in marine Pseudoalteromonas.</title>
        <authorList>
            <person name="Sonnenschein E.C."/>
            <person name="Bech P.K."/>
        </authorList>
    </citation>
    <scope>NUCLEOTIDE SEQUENCE [LARGE SCALE GENOMIC DNA]</scope>
    <source>
        <strain evidence="3">S2897</strain>
    </source>
</reference>
<dbReference type="AlphaFoldDB" id="A0A5S3YZ12"/>
<dbReference type="PANTHER" id="PTHR45527:SF1">
    <property type="entry name" value="FATTY ACID SYNTHASE"/>
    <property type="match status" value="1"/>
</dbReference>
<dbReference type="InterPro" id="IPR020845">
    <property type="entry name" value="AMP-binding_CS"/>
</dbReference>
<proteinExistence type="predicted"/>
<dbReference type="PANTHER" id="PTHR45527">
    <property type="entry name" value="NONRIBOSOMAL PEPTIDE SYNTHETASE"/>
    <property type="match status" value="1"/>
</dbReference>
<dbReference type="GO" id="GO:0031177">
    <property type="term" value="F:phosphopantetheine binding"/>
    <property type="evidence" value="ECO:0007669"/>
    <property type="project" value="TreeGrafter"/>
</dbReference>
<dbReference type="InterPro" id="IPR042099">
    <property type="entry name" value="ANL_N_sf"/>
</dbReference>
<dbReference type="Gene3D" id="3.40.50.12780">
    <property type="entry name" value="N-terminal domain of ligase-like"/>
    <property type="match status" value="1"/>
</dbReference>
<organism evidence="2 3">
    <name type="scientific">Pseudoalteromonas ruthenica</name>
    <dbReference type="NCBI Taxonomy" id="151081"/>
    <lineage>
        <taxon>Bacteria</taxon>
        <taxon>Pseudomonadati</taxon>
        <taxon>Pseudomonadota</taxon>
        <taxon>Gammaproteobacteria</taxon>
        <taxon>Alteromonadales</taxon>
        <taxon>Pseudoalteromonadaceae</taxon>
        <taxon>Pseudoalteromonas</taxon>
    </lineage>
</organism>
<dbReference type="PROSITE" id="PS00455">
    <property type="entry name" value="AMP_BINDING"/>
    <property type="match status" value="1"/>
</dbReference>
<reference evidence="2 3" key="1">
    <citation type="submission" date="2017-12" db="EMBL/GenBank/DDBJ databases">
        <authorList>
            <person name="Paulsen S."/>
            <person name="Gram L.K."/>
        </authorList>
    </citation>
    <scope>NUCLEOTIDE SEQUENCE [LARGE SCALE GENOMIC DNA]</scope>
    <source>
        <strain evidence="2 3">S2897</strain>
    </source>
</reference>
<dbReference type="GO" id="GO:0043041">
    <property type="term" value="P:amino acid activation for nonribosomal peptide biosynthetic process"/>
    <property type="evidence" value="ECO:0007669"/>
    <property type="project" value="TreeGrafter"/>
</dbReference>
<dbReference type="Pfam" id="PF00501">
    <property type="entry name" value="AMP-binding"/>
    <property type="match status" value="1"/>
</dbReference>
<feature type="non-terminal residue" evidence="2">
    <location>
        <position position="153"/>
    </location>
</feature>
<dbReference type="EMBL" id="PNCG01000136">
    <property type="protein sequence ID" value="TMP84391.1"/>
    <property type="molecule type" value="Genomic_DNA"/>
</dbReference>
<evidence type="ECO:0000313" key="3">
    <source>
        <dbReference type="Proteomes" id="UP000305874"/>
    </source>
</evidence>
<evidence type="ECO:0000259" key="1">
    <source>
        <dbReference type="Pfam" id="PF00501"/>
    </source>
</evidence>
<sequence length="153" mass="16592">GRGRTVAVQMEKSADMVVALLAILASGAAYLPIDPKAPRQRVEYVLVDAKACLLISQPFYLCEHTDDICPSTTMAALAATRIAEETILHMPSADDLAYVMYTSGTTGQPKGVMVSHRNAVALMTEMQAWPICQGKQNWGWNANYVFDASVQGL</sequence>
<feature type="domain" description="AMP-dependent synthetase/ligase" evidence="1">
    <location>
        <begin position="2"/>
        <end position="150"/>
    </location>
</feature>
<name>A0A5S3YZ12_9GAMM</name>
<protein>
    <recommendedName>
        <fullName evidence="1">AMP-dependent synthetase/ligase domain-containing protein</fullName>
    </recommendedName>
</protein>
<comment type="caution">
    <text evidence="2">The sequence shown here is derived from an EMBL/GenBank/DDBJ whole genome shotgun (WGS) entry which is preliminary data.</text>
</comment>
<feature type="non-terminal residue" evidence="2">
    <location>
        <position position="1"/>
    </location>
</feature>
<dbReference type="SUPFAM" id="SSF56801">
    <property type="entry name" value="Acetyl-CoA synthetase-like"/>
    <property type="match status" value="1"/>
</dbReference>
<accession>A0A5S3YZ12</accession>
<dbReference type="InterPro" id="IPR000873">
    <property type="entry name" value="AMP-dep_synth/lig_dom"/>
</dbReference>